<dbReference type="Gene3D" id="3.40.50.12780">
    <property type="entry name" value="N-terminal domain of ligase-like"/>
    <property type="match status" value="1"/>
</dbReference>
<dbReference type="SUPFAM" id="SSF56801">
    <property type="entry name" value="Acetyl-CoA synthetase-like"/>
    <property type="match status" value="1"/>
</dbReference>
<dbReference type="EMBL" id="CP013187">
    <property type="protein sequence ID" value="ALO43815.1"/>
    <property type="molecule type" value="Genomic_DNA"/>
</dbReference>
<dbReference type="KEGG" id="pphe:PP2015_3340"/>
<reference evidence="3" key="1">
    <citation type="submission" date="2015-11" db="EMBL/GenBank/DDBJ databases">
        <authorList>
            <person name="Kim K.M."/>
        </authorList>
    </citation>
    <scope>NUCLEOTIDE SEQUENCE [LARGE SCALE GENOMIC DNA]</scope>
    <source>
        <strain evidence="3">KCTC 12086</strain>
    </source>
</reference>
<dbReference type="Pfam" id="PF00501">
    <property type="entry name" value="AMP-binding"/>
    <property type="match status" value="1"/>
</dbReference>
<evidence type="ECO:0000313" key="2">
    <source>
        <dbReference type="EMBL" id="ALO43815.1"/>
    </source>
</evidence>
<feature type="domain" description="AMP-dependent synthetase/ligase" evidence="1">
    <location>
        <begin position="64"/>
        <end position="241"/>
    </location>
</feature>
<dbReference type="Proteomes" id="UP000061457">
    <property type="component" value="Chromosome I"/>
</dbReference>
<protein>
    <submittedName>
        <fullName evidence="2">Preprotein translocase subunit Tim44</fullName>
    </submittedName>
</protein>
<dbReference type="InterPro" id="IPR042099">
    <property type="entry name" value="ANL_N_sf"/>
</dbReference>
<name>A0A0S2K5P0_9GAMM</name>
<evidence type="ECO:0000259" key="1">
    <source>
        <dbReference type="Pfam" id="PF00501"/>
    </source>
</evidence>
<dbReference type="PANTHER" id="PTHR43845:SF1">
    <property type="entry name" value="BLR5969 PROTEIN"/>
    <property type="match status" value="1"/>
</dbReference>
<keyword evidence="3" id="KW-1185">Reference proteome</keyword>
<gene>
    <name evidence="2" type="ORF">PP2015_3340</name>
</gene>
<evidence type="ECO:0000313" key="3">
    <source>
        <dbReference type="Proteomes" id="UP000061457"/>
    </source>
</evidence>
<proteinExistence type="predicted"/>
<dbReference type="STRING" id="161398.PP2015_3340"/>
<dbReference type="RefSeq" id="WP_058031453.1">
    <property type="nucleotide sequence ID" value="NZ_CP013187.1"/>
</dbReference>
<dbReference type="PANTHER" id="PTHR43845">
    <property type="entry name" value="BLR5969 PROTEIN"/>
    <property type="match status" value="1"/>
</dbReference>
<dbReference type="OrthoDB" id="9801773at2"/>
<dbReference type="InterPro" id="IPR000873">
    <property type="entry name" value="AMP-dep_synth/lig_dom"/>
</dbReference>
<accession>A0A0S2K5P0</accession>
<dbReference type="PATRIC" id="fig|161398.10.peg.3404"/>
<sequence>MNNERDTLSLRHSAFDRKRIQAIVNKFWALSFPSEKAPKISDYESFVNLVPEMGKEQYIALSEKVFANHKDVPLIIGGSSGTSGQSKLVIEKTNTPGSKPSEDDVQLITELRMAGVLGPGDIAANLFMVGMYSILHHGFNRIIEACYASVLPLGMLNPEQTDTQLAFMKKHKVNVLTGTPGTLIQVAHAVQASGVDLKIERILYTGERLGEAKAKVLRAVFPGVRIIGFYGLSECGFMAIEEQGEKYKVRQNAYFLEINDAGRLLVTCLNDELPMPFLRFDTGDAVSLTARGDQVIMAGIDRSDTSFNFVGNLVDVRELRQIAAAAIGESDIIIEALLDTNQQGQDLLTIRVLSHMLSKEDEVVIADALLSYEEVKEALDKNTGIVTVEFDTPQSATLTGRNKHRQILDKRA</sequence>
<organism evidence="2 3">
    <name type="scientific">Pseudoalteromonas phenolica</name>
    <dbReference type="NCBI Taxonomy" id="161398"/>
    <lineage>
        <taxon>Bacteria</taxon>
        <taxon>Pseudomonadati</taxon>
        <taxon>Pseudomonadota</taxon>
        <taxon>Gammaproteobacteria</taxon>
        <taxon>Alteromonadales</taxon>
        <taxon>Pseudoalteromonadaceae</taxon>
        <taxon>Pseudoalteromonas</taxon>
    </lineage>
</organism>
<dbReference type="AlphaFoldDB" id="A0A0S2K5P0"/>